<evidence type="ECO:0000256" key="1">
    <source>
        <dbReference type="ARBA" id="ARBA00004418"/>
    </source>
</evidence>
<dbReference type="Gene3D" id="3.40.190.10">
    <property type="entry name" value="Periplasmic binding protein-like II"/>
    <property type="match status" value="2"/>
</dbReference>
<dbReference type="EMBL" id="FMAJ01000003">
    <property type="protein sequence ID" value="SCB57609.1"/>
    <property type="molecule type" value="Genomic_DNA"/>
</dbReference>
<feature type="domain" description="Solute-binding protein family 3/N-terminal" evidence="3">
    <location>
        <begin position="80"/>
        <end position="310"/>
    </location>
</feature>
<reference evidence="4 5" key="1">
    <citation type="submission" date="2016-08" db="EMBL/GenBank/DDBJ databases">
        <authorList>
            <person name="Seilhamer J.J."/>
        </authorList>
    </citation>
    <scope>NUCLEOTIDE SEQUENCE [LARGE SCALE GENOMIC DNA]</scope>
    <source>
        <strain evidence="4 5">HBR26</strain>
    </source>
</reference>
<dbReference type="PANTHER" id="PTHR35936:SF35">
    <property type="entry name" value="L-CYSTINE-BINDING PROTEIN TCYJ"/>
    <property type="match status" value="1"/>
</dbReference>
<name>A0A1C3XZG2_9HYPH</name>
<evidence type="ECO:0000313" key="5">
    <source>
        <dbReference type="Proteomes" id="UP000198723"/>
    </source>
</evidence>
<gene>
    <name evidence="4" type="ORF">GA0061105_10362</name>
</gene>
<dbReference type="STRING" id="1138170.GA0061105_10362"/>
<dbReference type="Proteomes" id="UP000198723">
    <property type="component" value="Unassembled WGS sequence"/>
</dbReference>
<organism evidence="4 5">
    <name type="scientific">Rhizobium aethiopicum</name>
    <dbReference type="NCBI Taxonomy" id="1138170"/>
    <lineage>
        <taxon>Bacteria</taxon>
        <taxon>Pseudomonadati</taxon>
        <taxon>Pseudomonadota</taxon>
        <taxon>Alphaproteobacteria</taxon>
        <taxon>Hyphomicrobiales</taxon>
        <taxon>Rhizobiaceae</taxon>
        <taxon>Rhizobium/Agrobacterium group</taxon>
        <taxon>Rhizobium</taxon>
    </lineage>
</organism>
<proteinExistence type="predicted"/>
<dbReference type="SMART" id="SM00062">
    <property type="entry name" value="PBPb"/>
    <property type="match status" value="1"/>
</dbReference>
<keyword evidence="2" id="KW-0732">Signal</keyword>
<dbReference type="SUPFAM" id="SSF53850">
    <property type="entry name" value="Periplasmic binding protein-like II"/>
    <property type="match status" value="1"/>
</dbReference>
<dbReference type="AlphaFoldDB" id="A0A1C3XZG2"/>
<dbReference type="GO" id="GO:0042597">
    <property type="term" value="C:periplasmic space"/>
    <property type="evidence" value="ECO:0007669"/>
    <property type="project" value="UniProtKB-SubCell"/>
</dbReference>
<accession>A0A1C3XZG2</accession>
<evidence type="ECO:0000259" key="3">
    <source>
        <dbReference type="SMART" id="SM00062"/>
    </source>
</evidence>
<sequence length="312" mass="34024">MTLLHLVDPATLRAESRDWITMIVPQQASPTLRAFLTVGLFLASLFSGFAASAQQAAPSLPLLFDARERLARPDLSSLVRLRFLTSVDFPPFNFTDQNGKLSGFNVDLAREICGELEISDKCQIQAIPFADLKDALAASQGDAVIAGLAVTPDLRRQFVFSRPYLMLPARFVRNLAVPVDGKTAAALAGHPVGVVKGTVHEAMLAAFFPALKAQPFDTKDSLLAALKDRKVDAAFADALQLSFWVSSPASDRCCALFDGPYLSEHFLGEGMTIMLRQKDSVLTSAIDHALAALSRSGRLQEIYLRYFPYGLY</sequence>
<dbReference type="PANTHER" id="PTHR35936">
    <property type="entry name" value="MEMBRANE-BOUND LYTIC MUREIN TRANSGLYCOSYLASE F"/>
    <property type="match status" value="1"/>
</dbReference>
<comment type="subcellular location">
    <subcellularLocation>
        <location evidence="1">Periplasm</location>
    </subcellularLocation>
</comment>
<protein>
    <submittedName>
        <fullName evidence="4">Amino acid ABC transporter substrate-binding protein, PAAT family</fullName>
    </submittedName>
</protein>
<evidence type="ECO:0000256" key="2">
    <source>
        <dbReference type="ARBA" id="ARBA00022729"/>
    </source>
</evidence>
<evidence type="ECO:0000313" key="4">
    <source>
        <dbReference type="EMBL" id="SCB57609.1"/>
    </source>
</evidence>
<dbReference type="Pfam" id="PF00497">
    <property type="entry name" value="SBP_bac_3"/>
    <property type="match status" value="1"/>
</dbReference>
<dbReference type="InterPro" id="IPR001638">
    <property type="entry name" value="Solute-binding_3/MltF_N"/>
</dbReference>